<evidence type="ECO:0000256" key="3">
    <source>
        <dbReference type="ARBA" id="ARBA00023015"/>
    </source>
</evidence>
<dbReference type="GO" id="GO:0005634">
    <property type="term" value="C:nucleus"/>
    <property type="evidence" value="ECO:0007669"/>
    <property type="project" value="UniProtKB-SubCell"/>
</dbReference>
<keyword evidence="2" id="KW-0217">Developmental protein</keyword>
<organism evidence="8 9">
    <name type="scientific">Hymenochirus boettgeri</name>
    <name type="common">Congo dwarf clawed frog</name>
    <dbReference type="NCBI Taxonomy" id="247094"/>
    <lineage>
        <taxon>Eukaryota</taxon>
        <taxon>Metazoa</taxon>
        <taxon>Chordata</taxon>
        <taxon>Craniata</taxon>
        <taxon>Vertebrata</taxon>
        <taxon>Euteleostomi</taxon>
        <taxon>Amphibia</taxon>
        <taxon>Batrachia</taxon>
        <taxon>Anura</taxon>
        <taxon>Pipoidea</taxon>
        <taxon>Pipidae</taxon>
        <taxon>Pipinae</taxon>
        <taxon>Hymenochirus</taxon>
    </lineage>
</organism>
<evidence type="ECO:0000259" key="7">
    <source>
        <dbReference type="SMART" id="SM00511"/>
    </source>
</evidence>
<comment type="caution">
    <text evidence="8">The sequence shown here is derived from an EMBL/GenBank/DDBJ whole genome shotgun (WGS) entry which is preliminary data.</text>
</comment>
<dbReference type="GO" id="GO:0006355">
    <property type="term" value="P:regulation of DNA-templated transcription"/>
    <property type="evidence" value="ECO:0007669"/>
    <property type="project" value="InterPro"/>
</dbReference>
<dbReference type="AlphaFoldDB" id="A0A8T2JDA9"/>
<evidence type="ECO:0000256" key="6">
    <source>
        <dbReference type="SAM" id="MobiDB-lite"/>
    </source>
</evidence>
<dbReference type="SMART" id="SM00511">
    <property type="entry name" value="ORANGE"/>
    <property type="match status" value="1"/>
</dbReference>
<sequence>MRILLLELTGNQKLQNPKMEKAEILDLAVVYIQNVTLLKSHDPNRWVSPAEQCYLFGFRDCLDRTEDFMNDVNPKARTTFLNNLQNHLQHRLQFPKQLNLCNQTGIQDDLLSNGSEFSPVSDFSTSRDDLSLCSPPSSIESDGGNSPGLQSQVEHEHAPAFIWRPWP</sequence>
<reference evidence="8" key="1">
    <citation type="thesis" date="2020" institute="ProQuest LLC" country="789 East Eisenhower Parkway, Ann Arbor, MI, USA">
        <title>Comparative Genomics and Chromosome Evolution.</title>
        <authorList>
            <person name="Mudd A.B."/>
        </authorList>
    </citation>
    <scope>NUCLEOTIDE SEQUENCE</scope>
    <source>
        <strain evidence="8">Female2</strain>
        <tissue evidence="8">Blood</tissue>
    </source>
</reference>
<gene>
    <name evidence="8" type="ORF">GDO86_007030</name>
</gene>
<evidence type="ECO:0000313" key="8">
    <source>
        <dbReference type="EMBL" id="KAG8441508.1"/>
    </source>
</evidence>
<dbReference type="GO" id="GO:0003677">
    <property type="term" value="F:DNA binding"/>
    <property type="evidence" value="ECO:0007669"/>
    <property type="project" value="InterPro"/>
</dbReference>
<feature type="region of interest" description="Disordered" evidence="6">
    <location>
        <begin position="120"/>
        <end position="167"/>
    </location>
</feature>
<name>A0A8T2JDA9_9PIPI</name>
<feature type="domain" description="Orange" evidence="7">
    <location>
        <begin position="52"/>
        <end position="93"/>
    </location>
</feature>
<dbReference type="PANTHER" id="PTHR10985">
    <property type="entry name" value="BASIC HELIX-LOOP-HELIX TRANSCRIPTION FACTOR, HES-RELATED"/>
    <property type="match status" value="1"/>
</dbReference>
<feature type="compositionally biased region" description="Polar residues" evidence="6">
    <location>
        <begin position="134"/>
        <end position="152"/>
    </location>
</feature>
<evidence type="ECO:0000256" key="5">
    <source>
        <dbReference type="ARBA" id="ARBA00023242"/>
    </source>
</evidence>
<dbReference type="InterPro" id="IPR003650">
    <property type="entry name" value="Orange_dom"/>
</dbReference>
<dbReference type="InterPro" id="IPR050370">
    <property type="entry name" value="HES_HEY"/>
</dbReference>
<protein>
    <recommendedName>
        <fullName evidence="7">Orange domain-containing protein</fullName>
    </recommendedName>
</protein>
<keyword evidence="4" id="KW-0804">Transcription</keyword>
<proteinExistence type="predicted"/>
<evidence type="ECO:0000256" key="2">
    <source>
        <dbReference type="ARBA" id="ARBA00022473"/>
    </source>
</evidence>
<comment type="subcellular location">
    <subcellularLocation>
        <location evidence="1">Nucleus</location>
    </subcellularLocation>
</comment>
<dbReference type="OrthoDB" id="6085656at2759"/>
<evidence type="ECO:0000256" key="4">
    <source>
        <dbReference type="ARBA" id="ARBA00023163"/>
    </source>
</evidence>
<keyword evidence="9" id="KW-1185">Reference proteome</keyword>
<keyword evidence="3" id="KW-0805">Transcription regulation</keyword>
<dbReference type="Proteomes" id="UP000812440">
    <property type="component" value="Chromosome 3"/>
</dbReference>
<evidence type="ECO:0000256" key="1">
    <source>
        <dbReference type="ARBA" id="ARBA00004123"/>
    </source>
</evidence>
<accession>A0A8T2JDA9</accession>
<keyword evidence="5" id="KW-0539">Nucleus</keyword>
<evidence type="ECO:0000313" key="9">
    <source>
        <dbReference type="Proteomes" id="UP000812440"/>
    </source>
</evidence>
<dbReference type="EMBL" id="JAACNH010000006">
    <property type="protein sequence ID" value="KAG8441508.1"/>
    <property type="molecule type" value="Genomic_DNA"/>
</dbReference>